<dbReference type="EMBL" id="OU898280">
    <property type="protein sequence ID" value="CAH1280368.1"/>
    <property type="molecule type" value="Genomic_DNA"/>
</dbReference>
<dbReference type="InterPro" id="IPR009832">
    <property type="entry name" value="DUF1397"/>
</dbReference>
<dbReference type="Proteomes" id="UP001153709">
    <property type="component" value="Chromosome 5"/>
</dbReference>
<keyword evidence="2" id="KW-0732">Signal</keyword>
<accession>A0A9P0DZQ8</accession>
<keyword evidence="4" id="KW-1185">Reference proteome</keyword>
<dbReference type="AlphaFoldDB" id="A0A9P0DZQ8"/>
<feature type="chain" id="PRO_5040353129" description="Secreted protein" evidence="2">
    <location>
        <begin position="19"/>
        <end position="234"/>
    </location>
</feature>
<dbReference type="PANTHER" id="PTHR20997:SF2">
    <property type="entry name" value="EG:BACR42I17.2 PROTEIN-RELATED"/>
    <property type="match status" value="1"/>
</dbReference>
<organism evidence="3 4">
    <name type="scientific">Diabrotica balteata</name>
    <name type="common">Banded cucumber beetle</name>
    <dbReference type="NCBI Taxonomy" id="107213"/>
    <lineage>
        <taxon>Eukaryota</taxon>
        <taxon>Metazoa</taxon>
        <taxon>Ecdysozoa</taxon>
        <taxon>Arthropoda</taxon>
        <taxon>Hexapoda</taxon>
        <taxon>Insecta</taxon>
        <taxon>Pterygota</taxon>
        <taxon>Neoptera</taxon>
        <taxon>Endopterygota</taxon>
        <taxon>Coleoptera</taxon>
        <taxon>Polyphaga</taxon>
        <taxon>Cucujiformia</taxon>
        <taxon>Chrysomeloidea</taxon>
        <taxon>Chrysomelidae</taxon>
        <taxon>Galerucinae</taxon>
        <taxon>Diabroticina</taxon>
        <taxon>Diabroticites</taxon>
        <taxon>Diabrotica</taxon>
    </lineage>
</organism>
<evidence type="ECO:0000313" key="4">
    <source>
        <dbReference type="Proteomes" id="UP001153709"/>
    </source>
</evidence>
<dbReference type="Pfam" id="PF07165">
    <property type="entry name" value="DUF1397"/>
    <property type="match status" value="1"/>
</dbReference>
<evidence type="ECO:0000256" key="2">
    <source>
        <dbReference type="SAM" id="SignalP"/>
    </source>
</evidence>
<reference evidence="3" key="1">
    <citation type="submission" date="2022-01" db="EMBL/GenBank/DDBJ databases">
        <authorList>
            <person name="King R."/>
        </authorList>
    </citation>
    <scope>NUCLEOTIDE SEQUENCE</scope>
</reference>
<feature type="region of interest" description="Disordered" evidence="1">
    <location>
        <begin position="39"/>
        <end position="68"/>
    </location>
</feature>
<gene>
    <name evidence="3" type="ORF">DIABBA_LOCUS8279</name>
</gene>
<evidence type="ECO:0008006" key="5">
    <source>
        <dbReference type="Google" id="ProtNLM"/>
    </source>
</evidence>
<dbReference type="OrthoDB" id="6778836at2759"/>
<feature type="signal peptide" evidence="2">
    <location>
        <begin position="1"/>
        <end position="18"/>
    </location>
</feature>
<protein>
    <recommendedName>
        <fullName evidence="5">Secreted protein</fullName>
    </recommendedName>
</protein>
<sequence>MNLLGKALVFVLMGCAYTQNNFGQPDNFGNINQPGLNFGNGGNSPFGGNGNSPFGSGSGDPFGSGRNEQDASAYLQQAQLMIQQLPALMKQKCEQAGHPEVTQSLQQLYAQTEKCLESKVDFSTDKLGNTFSGAARTGELPAFFKKYCKVWPDVHGCINPFVTSLEKCFDSDEKRTVDKTLSLVDDTNTFFCENNADRIMKLINGGAIQCLQSVGEDIQGCAKTTVQKRQKTTK</sequence>
<evidence type="ECO:0000313" key="3">
    <source>
        <dbReference type="EMBL" id="CAH1280368.1"/>
    </source>
</evidence>
<name>A0A9P0DZQ8_DIABA</name>
<proteinExistence type="predicted"/>
<feature type="compositionally biased region" description="Gly residues" evidence="1">
    <location>
        <begin position="39"/>
        <end position="62"/>
    </location>
</feature>
<dbReference type="PANTHER" id="PTHR20997">
    <property type="entry name" value="EG:BACR42I17.2 PROTEIN-RELATED"/>
    <property type="match status" value="1"/>
</dbReference>
<evidence type="ECO:0000256" key="1">
    <source>
        <dbReference type="SAM" id="MobiDB-lite"/>
    </source>
</evidence>